<evidence type="ECO:0000256" key="3">
    <source>
        <dbReference type="SAM" id="SignalP"/>
    </source>
</evidence>
<keyword evidence="5" id="KW-1185">Reference proteome</keyword>
<organism evidence="4 5">
    <name type="scientific">Vigna mungo</name>
    <name type="common">Black gram</name>
    <name type="synonym">Phaseolus mungo</name>
    <dbReference type="NCBI Taxonomy" id="3915"/>
    <lineage>
        <taxon>Eukaryota</taxon>
        <taxon>Viridiplantae</taxon>
        <taxon>Streptophyta</taxon>
        <taxon>Embryophyta</taxon>
        <taxon>Tracheophyta</taxon>
        <taxon>Spermatophyta</taxon>
        <taxon>Magnoliopsida</taxon>
        <taxon>eudicotyledons</taxon>
        <taxon>Gunneridae</taxon>
        <taxon>Pentapetalae</taxon>
        <taxon>rosids</taxon>
        <taxon>fabids</taxon>
        <taxon>Fabales</taxon>
        <taxon>Fabaceae</taxon>
        <taxon>Papilionoideae</taxon>
        <taxon>50 kb inversion clade</taxon>
        <taxon>NPAAA clade</taxon>
        <taxon>indigoferoid/millettioid clade</taxon>
        <taxon>Phaseoleae</taxon>
        <taxon>Vigna</taxon>
    </lineage>
</organism>
<gene>
    <name evidence="4" type="ORF">V8G54_016198</name>
</gene>
<dbReference type="Proteomes" id="UP001374535">
    <property type="component" value="Chromosome 5"/>
</dbReference>
<feature type="signal peptide" evidence="3">
    <location>
        <begin position="1"/>
        <end position="23"/>
    </location>
</feature>
<evidence type="ECO:0000256" key="1">
    <source>
        <dbReference type="ARBA" id="ARBA00008668"/>
    </source>
</evidence>
<evidence type="ECO:0008006" key="6">
    <source>
        <dbReference type="Google" id="ProtNLM"/>
    </source>
</evidence>
<keyword evidence="3" id="KW-0732">Signal</keyword>
<dbReference type="Gene3D" id="3.40.50.1110">
    <property type="entry name" value="SGNH hydrolase"/>
    <property type="match status" value="1"/>
</dbReference>
<evidence type="ECO:0000256" key="2">
    <source>
        <dbReference type="ARBA" id="ARBA00023180"/>
    </source>
</evidence>
<dbReference type="PANTHER" id="PTHR22835">
    <property type="entry name" value="ZINC FINGER FYVE DOMAIN CONTAINING PROTEIN"/>
    <property type="match status" value="1"/>
</dbReference>
<dbReference type="PANTHER" id="PTHR22835:SF536">
    <property type="entry name" value="OS05G0401000 PROTEIN"/>
    <property type="match status" value="1"/>
</dbReference>
<name>A0AAQ3NMG4_VIGMU</name>
<evidence type="ECO:0000313" key="5">
    <source>
        <dbReference type="Proteomes" id="UP001374535"/>
    </source>
</evidence>
<dbReference type="GO" id="GO:0016788">
    <property type="term" value="F:hydrolase activity, acting on ester bonds"/>
    <property type="evidence" value="ECO:0007669"/>
    <property type="project" value="InterPro"/>
</dbReference>
<evidence type="ECO:0000313" key="4">
    <source>
        <dbReference type="EMBL" id="WVZ11668.1"/>
    </source>
</evidence>
<dbReference type="InterPro" id="IPR036514">
    <property type="entry name" value="SGNH_hydro_sf"/>
</dbReference>
<reference evidence="4 5" key="1">
    <citation type="journal article" date="2023" name="Life. Sci Alliance">
        <title>Evolutionary insights into 3D genome organization and epigenetic landscape of Vigna mungo.</title>
        <authorList>
            <person name="Junaid A."/>
            <person name="Singh B."/>
            <person name="Bhatia S."/>
        </authorList>
    </citation>
    <scope>NUCLEOTIDE SEQUENCE [LARGE SCALE GENOMIC DNA]</scope>
    <source>
        <strain evidence="4">Urdbean</strain>
    </source>
</reference>
<feature type="chain" id="PRO_5042892708" description="GDSL esterase/lipase" evidence="3">
    <location>
        <begin position="24"/>
        <end position="140"/>
    </location>
</feature>
<keyword evidence="2" id="KW-0325">Glycoprotein</keyword>
<proteinExistence type="inferred from homology"/>
<dbReference type="Pfam" id="PF00657">
    <property type="entry name" value="Lipase_GDSL"/>
    <property type="match status" value="1"/>
</dbReference>
<dbReference type="InterPro" id="IPR001087">
    <property type="entry name" value="GDSL"/>
</dbReference>
<sequence>MTTNTCTLQILSLIAICIPCAISFQLDFPAVFNFGDSNSDIGALIVAGFKSLYPPNGQTNFQIPSGRYSDGRLIIDFLMDAMDLPFLNACLDSLGLPNFRKGCNFATAAATILPLHLPSAPFPLGFRCLSSSDSKLGPLN</sequence>
<comment type="similarity">
    <text evidence="1">Belongs to the 'GDSL' lipolytic enzyme family.</text>
</comment>
<dbReference type="AlphaFoldDB" id="A0AAQ3NMG4"/>
<protein>
    <recommendedName>
        <fullName evidence="6">GDSL esterase/lipase</fullName>
    </recommendedName>
</protein>
<dbReference type="EMBL" id="CP144696">
    <property type="protein sequence ID" value="WVZ11668.1"/>
    <property type="molecule type" value="Genomic_DNA"/>
</dbReference>
<accession>A0AAQ3NMG4</accession>